<feature type="domain" description="Four-carbon acid sugar kinase nucleotide binding" evidence="14">
    <location>
        <begin position="254"/>
        <end position="410"/>
    </location>
</feature>
<dbReference type="Proteomes" id="UP001595593">
    <property type="component" value="Unassembled WGS sequence"/>
</dbReference>
<keyword evidence="16" id="KW-1185">Reference proteome</keyword>
<dbReference type="EC" id="2.7.1.217" evidence="10"/>
<reference evidence="16" key="1">
    <citation type="journal article" date="2019" name="Int. J. Syst. Evol. Microbiol.">
        <title>The Global Catalogue of Microorganisms (GCM) 10K type strain sequencing project: providing services to taxonomists for standard genome sequencing and annotation.</title>
        <authorList>
            <consortium name="The Broad Institute Genomics Platform"/>
            <consortium name="The Broad Institute Genome Sequencing Center for Infectious Disease"/>
            <person name="Wu L."/>
            <person name="Ma J."/>
        </authorList>
    </citation>
    <scope>NUCLEOTIDE SEQUENCE [LARGE SCALE GENOMIC DNA]</scope>
    <source>
        <strain evidence="16">KCTC 52094</strain>
    </source>
</reference>
<dbReference type="Pfam" id="PF17042">
    <property type="entry name" value="NBD_C"/>
    <property type="match status" value="1"/>
</dbReference>
<evidence type="ECO:0000313" key="16">
    <source>
        <dbReference type="Proteomes" id="UP001595593"/>
    </source>
</evidence>
<evidence type="ECO:0000256" key="9">
    <source>
        <dbReference type="ARBA" id="ARBA00037335"/>
    </source>
</evidence>
<proteinExistence type="inferred from homology"/>
<dbReference type="Gene3D" id="3.40.980.20">
    <property type="entry name" value="Four-carbon acid sugar kinase, nucleotide binding domain"/>
    <property type="match status" value="1"/>
</dbReference>
<evidence type="ECO:0000259" key="13">
    <source>
        <dbReference type="Pfam" id="PF07005"/>
    </source>
</evidence>
<keyword evidence="5" id="KW-0067">ATP-binding</keyword>
<evidence type="ECO:0000256" key="1">
    <source>
        <dbReference type="ARBA" id="ARBA00005715"/>
    </source>
</evidence>
<evidence type="ECO:0000256" key="11">
    <source>
        <dbReference type="ARBA" id="ARBA00039461"/>
    </source>
</evidence>
<dbReference type="InterPro" id="IPR050007">
    <property type="entry name" value="OtnK"/>
</dbReference>
<comment type="similarity">
    <text evidence="1">Belongs to the four-carbon acid sugar kinase family.</text>
</comment>
<accession>A0ABV7FZ54</accession>
<dbReference type="EMBL" id="JBHRTN010000010">
    <property type="protein sequence ID" value="MFC3125703.1"/>
    <property type="molecule type" value="Genomic_DNA"/>
</dbReference>
<evidence type="ECO:0000256" key="3">
    <source>
        <dbReference type="ARBA" id="ARBA00022741"/>
    </source>
</evidence>
<evidence type="ECO:0000256" key="8">
    <source>
        <dbReference type="ARBA" id="ARBA00036346"/>
    </source>
</evidence>
<dbReference type="InterPro" id="IPR010737">
    <property type="entry name" value="4-carb_acid_sugar_kinase_N"/>
</dbReference>
<dbReference type="InterPro" id="IPR031475">
    <property type="entry name" value="NBD_C"/>
</dbReference>
<organism evidence="15 16">
    <name type="scientific">Teichococcus globiformis</name>
    <dbReference type="NCBI Taxonomy" id="2307229"/>
    <lineage>
        <taxon>Bacteria</taxon>
        <taxon>Pseudomonadati</taxon>
        <taxon>Pseudomonadota</taxon>
        <taxon>Alphaproteobacteria</taxon>
        <taxon>Acetobacterales</taxon>
        <taxon>Roseomonadaceae</taxon>
        <taxon>Roseomonas</taxon>
    </lineage>
</organism>
<dbReference type="Gene3D" id="3.40.50.10840">
    <property type="entry name" value="Putative sugar-binding, N-terminal domain"/>
    <property type="match status" value="1"/>
</dbReference>
<evidence type="ECO:0000259" key="14">
    <source>
        <dbReference type="Pfam" id="PF17042"/>
    </source>
</evidence>
<feature type="domain" description="Four-carbon acid sugar kinase N-terminal" evidence="13">
    <location>
        <begin position="3"/>
        <end position="227"/>
    </location>
</feature>
<dbReference type="InterPro" id="IPR037051">
    <property type="entry name" value="4-carb_acid_sugar_kinase_N_sf"/>
</dbReference>
<evidence type="ECO:0000256" key="5">
    <source>
        <dbReference type="ARBA" id="ARBA00022840"/>
    </source>
</evidence>
<dbReference type="NCBIfam" id="NF043035">
    <property type="entry name" value="OxoTetrKin"/>
    <property type="match status" value="1"/>
</dbReference>
<evidence type="ECO:0000256" key="6">
    <source>
        <dbReference type="ARBA" id="ARBA00023277"/>
    </source>
</evidence>
<dbReference type="RefSeq" id="WP_379596575.1">
    <property type="nucleotide sequence ID" value="NZ_JBHRTN010000010.1"/>
</dbReference>
<dbReference type="SUPFAM" id="SSF142764">
    <property type="entry name" value="YgbK-like"/>
    <property type="match status" value="1"/>
</dbReference>
<gene>
    <name evidence="15" type="primary">otnK</name>
    <name evidence="15" type="ORF">ACFOD4_11555</name>
</gene>
<evidence type="ECO:0000256" key="7">
    <source>
        <dbReference type="ARBA" id="ARBA00035898"/>
    </source>
</evidence>
<dbReference type="Pfam" id="PF07005">
    <property type="entry name" value="SBD_N"/>
    <property type="match status" value="1"/>
</dbReference>
<dbReference type="InterPro" id="IPR042213">
    <property type="entry name" value="NBD_C_sf"/>
</dbReference>
<evidence type="ECO:0000256" key="12">
    <source>
        <dbReference type="ARBA" id="ARBA00041377"/>
    </source>
</evidence>
<evidence type="ECO:0000256" key="2">
    <source>
        <dbReference type="ARBA" id="ARBA00022679"/>
    </source>
</evidence>
<comment type="caution">
    <text evidence="15">The sequence shown here is derived from an EMBL/GenBank/DDBJ whole genome shotgun (WGS) entry which is preliminary data.</text>
</comment>
<comment type="catalytic activity">
    <reaction evidence="7">
        <text>3-dehydro-L-erythronate + ATP = 3-dehydro-4-O-phospho-L-erythronate + ADP + H(+)</text>
        <dbReference type="Rhea" id="RHEA:52552"/>
        <dbReference type="ChEBI" id="CHEBI:15378"/>
        <dbReference type="ChEBI" id="CHEBI:30616"/>
        <dbReference type="ChEBI" id="CHEBI:136592"/>
        <dbReference type="ChEBI" id="CHEBI:136670"/>
        <dbReference type="ChEBI" id="CHEBI:456216"/>
        <dbReference type="EC" id="2.7.1.217"/>
    </reaction>
</comment>
<keyword evidence="2 15" id="KW-0808">Transferase</keyword>
<evidence type="ECO:0000313" key="15">
    <source>
        <dbReference type="EMBL" id="MFC3125703.1"/>
    </source>
</evidence>
<comment type="catalytic activity">
    <reaction evidence="8">
        <text>3-dehydro-D-erythronate + ATP = 3-dehydro-4-O-phospho-D-erythronate + ADP + H(+)</text>
        <dbReference type="Rhea" id="RHEA:52556"/>
        <dbReference type="ChEBI" id="CHEBI:15378"/>
        <dbReference type="ChEBI" id="CHEBI:30616"/>
        <dbReference type="ChEBI" id="CHEBI:57958"/>
        <dbReference type="ChEBI" id="CHEBI:136593"/>
        <dbReference type="ChEBI" id="CHEBI:456216"/>
        <dbReference type="EC" id="2.7.1.217"/>
    </reaction>
</comment>
<sequence length="415" mass="42604">MLLGCIADDSGGGTDLAAMLVAQGMCTVQMLGLPQGPVPPADAVVISLRSRTAPATLAVRDSLQACDALLAGGAQQILFHYAASFNSTDSGNIGPVADALLRRLQAGFAIACPAFPSLGSSVFQGHLFLGSSLLNESGMECHPATPMPDANLPRVLARQTDGAVGLLPFAMVEQGAVAIRAACAQLAERGRRYAIADAVTDAHLLAISEACAAHALVTGGSGLAMGLPENFRRQGLLPDRADADALPPPRGAMAVISGSCARATLAQIGLARGHLPTLELDLLATPDASALCAQAAAWMEGRLSEDRPVVIATSAGAERVAALRTRLGVEASDALFRDTVGGVAELLVERGVGRLAVAGGETADEVTRRLGIRSLRVGAQIDPGVPWSFAEPCGLHMALKPGPAGTRDFFLKAFE</sequence>
<evidence type="ECO:0000256" key="10">
    <source>
        <dbReference type="ARBA" id="ARBA00039095"/>
    </source>
</evidence>
<name>A0ABV7FZ54_9PROT</name>
<dbReference type="GO" id="GO:0016301">
    <property type="term" value="F:kinase activity"/>
    <property type="evidence" value="ECO:0007669"/>
    <property type="project" value="UniProtKB-KW"/>
</dbReference>
<keyword evidence="6" id="KW-0119">Carbohydrate metabolism</keyword>
<comment type="function">
    <text evidence="9">Catalyzes the ATP-dependent phosphorylation of 3-oxo-tetronate to 3-oxo-tetronate 4-phosphate.</text>
</comment>
<evidence type="ECO:0000256" key="4">
    <source>
        <dbReference type="ARBA" id="ARBA00022777"/>
    </source>
</evidence>
<keyword evidence="4 15" id="KW-0418">Kinase</keyword>
<protein>
    <recommendedName>
        <fullName evidence="11">3-oxo-tetronate kinase</fullName>
        <ecNumber evidence="10">2.7.1.217</ecNumber>
    </recommendedName>
    <alternativeName>
        <fullName evidence="12">3-dehydrotetronate 4-kinase</fullName>
    </alternativeName>
</protein>
<keyword evidence="3" id="KW-0547">Nucleotide-binding</keyword>